<dbReference type="eggNOG" id="COG0489">
    <property type="taxonomic scope" value="Bacteria"/>
</dbReference>
<dbReference type="Proteomes" id="UP000009047">
    <property type="component" value="Chromosome"/>
</dbReference>
<dbReference type="RefSeq" id="WP_013259879.1">
    <property type="nucleotide sequence ID" value="NC_014365.1"/>
</dbReference>
<dbReference type="GO" id="GO:0005886">
    <property type="term" value="C:plasma membrane"/>
    <property type="evidence" value="ECO:0007669"/>
    <property type="project" value="TreeGrafter"/>
</dbReference>
<dbReference type="HOGENOM" id="CLU_876402_0_0_7"/>
<dbReference type="EC" id="2.7.10.2" evidence="4"/>
<accession>E1QLK7</accession>
<dbReference type="InterPro" id="IPR027417">
    <property type="entry name" value="P-loop_NTPase"/>
</dbReference>
<name>E1QLK7_DESB2</name>
<dbReference type="PANTHER" id="PTHR32309">
    <property type="entry name" value="TYROSINE-PROTEIN KINASE"/>
    <property type="match status" value="1"/>
</dbReference>
<dbReference type="STRING" id="644282.Deba_3089"/>
<dbReference type="EMBL" id="CP002085">
    <property type="protein sequence ID" value="ADK86442.1"/>
    <property type="molecule type" value="Genomic_DNA"/>
</dbReference>
<keyword evidence="5" id="KW-1185">Reference proteome</keyword>
<keyword evidence="1" id="KW-0547">Nucleotide-binding</keyword>
<dbReference type="SUPFAM" id="SSF52540">
    <property type="entry name" value="P-loop containing nucleoside triphosphate hydrolases"/>
    <property type="match status" value="1"/>
</dbReference>
<keyword evidence="4" id="KW-0829">Tyrosine-protein kinase</keyword>
<dbReference type="KEGG" id="dbr:Deba_3089"/>
<evidence type="ECO:0000313" key="5">
    <source>
        <dbReference type="Proteomes" id="UP000009047"/>
    </source>
</evidence>
<protein>
    <submittedName>
        <fullName evidence="4">Non-specific protein-tyrosine kinase</fullName>
        <ecNumber evidence="4">2.7.10.2</ecNumber>
    </submittedName>
</protein>
<sequence>MGRMDDLLRKAGHGLSRPSPEDEAKPPRFTRPTPPADAPPPRREQSSQFWDAPPPVDDDLPPYDPDLDGPLEGEEGLRIVDAPPQREPLSDEDKQRLVSLFAPASPQAKRIDMLRSQLLYPFHGDPPRTIMITSAAPREGRSLLTTNLAISFARGLQEFVLVIDCHLAAPAIHRLLQVPLRPGLTDYLEHGAALPEVIHWTAVDKLSVIPAGRPSQRTAEILATDKMVDMMFELRERYSDRYIILDTPPVQEVDDPAVLARVVEGIVFVALGGVTERDQVLRAMRSLPEEKIVGMVLNDPQAAVLDAPALAGLSETL</sequence>
<dbReference type="Gene3D" id="3.40.50.300">
    <property type="entry name" value="P-loop containing nucleotide triphosphate hydrolases"/>
    <property type="match status" value="1"/>
</dbReference>
<dbReference type="AlphaFoldDB" id="E1QLK7"/>
<dbReference type="InterPro" id="IPR005702">
    <property type="entry name" value="Wzc-like_C"/>
</dbReference>
<evidence type="ECO:0000256" key="1">
    <source>
        <dbReference type="ARBA" id="ARBA00022741"/>
    </source>
</evidence>
<keyword evidence="4" id="KW-0808">Transferase</keyword>
<evidence type="ECO:0000256" key="2">
    <source>
        <dbReference type="ARBA" id="ARBA00022840"/>
    </source>
</evidence>
<keyword evidence="4" id="KW-0418">Kinase</keyword>
<proteinExistence type="predicted"/>
<dbReference type="InterPro" id="IPR050445">
    <property type="entry name" value="Bact_polysacc_biosynth/exp"/>
</dbReference>
<dbReference type="PANTHER" id="PTHR32309:SF13">
    <property type="entry name" value="FERRIC ENTEROBACTIN TRANSPORT PROTEIN FEPE"/>
    <property type="match status" value="1"/>
</dbReference>
<reference evidence="4 5" key="1">
    <citation type="journal article" date="2010" name="Stand. Genomic Sci.">
        <title>Complete genome sequence of Desulfarculus baarsii type strain (2st14).</title>
        <authorList>
            <person name="Sun H."/>
            <person name="Spring S."/>
            <person name="Lapidus A."/>
            <person name="Davenport K."/>
            <person name="Del Rio T.G."/>
            <person name="Tice H."/>
            <person name="Nolan M."/>
            <person name="Copeland A."/>
            <person name="Cheng J.F."/>
            <person name="Lucas S."/>
            <person name="Tapia R."/>
            <person name="Goodwin L."/>
            <person name="Pitluck S."/>
            <person name="Ivanova N."/>
            <person name="Pagani I."/>
            <person name="Mavromatis K."/>
            <person name="Ovchinnikova G."/>
            <person name="Pati A."/>
            <person name="Chen A."/>
            <person name="Palaniappan K."/>
            <person name="Hauser L."/>
            <person name="Chang Y.J."/>
            <person name="Jeffries C.D."/>
            <person name="Detter J.C."/>
            <person name="Han C."/>
            <person name="Rohde M."/>
            <person name="Brambilla E."/>
            <person name="Goker M."/>
            <person name="Woyke T."/>
            <person name="Bristow J."/>
            <person name="Eisen J.A."/>
            <person name="Markowitz V."/>
            <person name="Hugenholtz P."/>
            <person name="Kyrpides N.C."/>
            <person name="Klenk H.P."/>
            <person name="Land M."/>
        </authorList>
    </citation>
    <scope>NUCLEOTIDE SEQUENCE [LARGE SCALE GENOMIC DNA]</scope>
    <source>
        <strain evidence="5">ATCC 33931 / DSM 2075 / LMG 7858 / VKM B-1802 / 2st14</strain>
    </source>
</reference>
<evidence type="ECO:0000256" key="3">
    <source>
        <dbReference type="SAM" id="MobiDB-lite"/>
    </source>
</evidence>
<dbReference type="GO" id="GO:0004715">
    <property type="term" value="F:non-membrane spanning protein tyrosine kinase activity"/>
    <property type="evidence" value="ECO:0007669"/>
    <property type="project" value="UniProtKB-EC"/>
</dbReference>
<gene>
    <name evidence="4" type="ordered locus">Deba_3089</name>
</gene>
<dbReference type="OrthoDB" id="9812433at2"/>
<feature type="compositionally biased region" description="Acidic residues" evidence="3">
    <location>
        <begin position="56"/>
        <end position="74"/>
    </location>
</feature>
<organism evidence="4 5">
    <name type="scientific">Desulfarculus baarsii (strain ATCC 33931 / DSM 2075 / LMG 7858 / VKM B-1802 / 2st14)</name>
    <dbReference type="NCBI Taxonomy" id="644282"/>
    <lineage>
        <taxon>Bacteria</taxon>
        <taxon>Pseudomonadati</taxon>
        <taxon>Thermodesulfobacteriota</taxon>
        <taxon>Desulfarculia</taxon>
        <taxon>Desulfarculales</taxon>
        <taxon>Desulfarculaceae</taxon>
        <taxon>Desulfarculus</taxon>
    </lineage>
</organism>
<evidence type="ECO:0000313" key="4">
    <source>
        <dbReference type="EMBL" id="ADK86442.1"/>
    </source>
</evidence>
<keyword evidence="2" id="KW-0067">ATP-binding</keyword>
<feature type="region of interest" description="Disordered" evidence="3">
    <location>
        <begin position="1"/>
        <end position="74"/>
    </location>
</feature>
<dbReference type="CDD" id="cd05387">
    <property type="entry name" value="BY-kinase"/>
    <property type="match status" value="1"/>
</dbReference>